<comment type="caution">
    <text evidence="2">The sequence shown here is derived from an EMBL/GenBank/DDBJ whole genome shotgun (WGS) entry which is preliminary data.</text>
</comment>
<evidence type="ECO:0000259" key="1">
    <source>
        <dbReference type="PROSITE" id="PS51384"/>
    </source>
</evidence>
<dbReference type="Proteomes" id="UP000320811">
    <property type="component" value="Unassembled WGS sequence"/>
</dbReference>
<dbReference type="AlphaFoldDB" id="A0A561P665"/>
<sequence length="220" mass="24873">MFSIKERATHLLMSRIRKTAQVTTAKRIGNFLLQLDLQLPQSLPCRCTQHLKCEVGTHAYRDYTVANWNADTQTATLLVNCDHEGTGSYWAMDLQPGEDVFYIGPGGGSAQPDTRHVICIGDACAAGHFHSLYQHISPEQDFHCFLQLDEPNTTQVLQMPVQPLSNNEHYFTDLQEWLYHYQFPVTNTTYYVAGNHQLVRLVRASLRGQGASVKSQGFWG</sequence>
<feature type="domain" description="FAD-binding FR-type" evidence="1">
    <location>
        <begin position="15"/>
        <end position="112"/>
    </location>
</feature>
<dbReference type="OrthoDB" id="649820at2"/>
<dbReference type="InterPro" id="IPR039261">
    <property type="entry name" value="FNR_nucleotide-bd"/>
</dbReference>
<protein>
    <submittedName>
        <fullName evidence="2">Siderophore-interacting protein</fullName>
    </submittedName>
</protein>
<reference evidence="2 3" key="1">
    <citation type="submission" date="2019-06" db="EMBL/GenBank/DDBJ databases">
        <title>Sorghum-associated microbial communities from plants grown in Nebraska, USA.</title>
        <authorList>
            <person name="Schachtman D."/>
        </authorList>
    </citation>
    <scope>NUCLEOTIDE SEQUENCE [LARGE SCALE GENOMIC DNA]</scope>
    <source>
        <strain evidence="2 3">1209</strain>
    </source>
</reference>
<dbReference type="PROSITE" id="PS51384">
    <property type="entry name" value="FAD_FR"/>
    <property type="match status" value="1"/>
</dbReference>
<dbReference type="RefSeq" id="WP_145674199.1">
    <property type="nucleotide sequence ID" value="NZ_VIWO01000012.1"/>
</dbReference>
<organism evidence="2 3">
    <name type="scientific">Chitinophaga polysaccharea</name>
    <dbReference type="NCBI Taxonomy" id="1293035"/>
    <lineage>
        <taxon>Bacteria</taxon>
        <taxon>Pseudomonadati</taxon>
        <taxon>Bacteroidota</taxon>
        <taxon>Chitinophagia</taxon>
        <taxon>Chitinophagales</taxon>
        <taxon>Chitinophagaceae</taxon>
        <taxon>Chitinophaga</taxon>
    </lineage>
</organism>
<keyword evidence="3" id="KW-1185">Reference proteome</keyword>
<proteinExistence type="predicted"/>
<name>A0A561P665_9BACT</name>
<dbReference type="InterPro" id="IPR017927">
    <property type="entry name" value="FAD-bd_FR_type"/>
</dbReference>
<gene>
    <name evidence="2" type="ORF">FHW36_11251</name>
</gene>
<dbReference type="InterPro" id="IPR017938">
    <property type="entry name" value="Riboflavin_synthase-like_b-brl"/>
</dbReference>
<dbReference type="PANTHER" id="PTHR30157:SF0">
    <property type="entry name" value="NADPH-DEPENDENT FERRIC-CHELATE REDUCTASE"/>
    <property type="match status" value="1"/>
</dbReference>
<dbReference type="Gene3D" id="2.40.30.10">
    <property type="entry name" value="Translation factors"/>
    <property type="match status" value="1"/>
</dbReference>
<dbReference type="PANTHER" id="PTHR30157">
    <property type="entry name" value="FERRIC REDUCTASE, NADPH-DEPENDENT"/>
    <property type="match status" value="1"/>
</dbReference>
<dbReference type="InterPro" id="IPR039374">
    <property type="entry name" value="SIP_fam"/>
</dbReference>
<dbReference type="GO" id="GO:0016491">
    <property type="term" value="F:oxidoreductase activity"/>
    <property type="evidence" value="ECO:0007669"/>
    <property type="project" value="InterPro"/>
</dbReference>
<evidence type="ECO:0000313" key="2">
    <source>
        <dbReference type="EMBL" id="TWF33610.1"/>
    </source>
</evidence>
<evidence type="ECO:0000313" key="3">
    <source>
        <dbReference type="Proteomes" id="UP000320811"/>
    </source>
</evidence>
<dbReference type="InterPro" id="IPR013113">
    <property type="entry name" value="SIP_FAD-bd"/>
</dbReference>
<dbReference type="Gene3D" id="3.40.50.80">
    <property type="entry name" value="Nucleotide-binding domain of ferredoxin-NADP reductase (FNR) module"/>
    <property type="match status" value="1"/>
</dbReference>
<dbReference type="EMBL" id="VIWO01000012">
    <property type="protein sequence ID" value="TWF33610.1"/>
    <property type="molecule type" value="Genomic_DNA"/>
</dbReference>
<accession>A0A561P665</accession>
<dbReference type="SUPFAM" id="SSF63380">
    <property type="entry name" value="Riboflavin synthase domain-like"/>
    <property type="match status" value="1"/>
</dbReference>
<dbReference type="Pfam" id="PF08021">
    <property type="entry name" value="FAD_binding_9"/>
    <property type="match status" value="1"/>
</dbReference>